<evidence type="ECO:0000313" key="15">
    <source>
        <dbReference type="EMBL" id="CAD9425681.1"/>
    </source>
</evidence>
<dbReference type="GO" id="GO:0005634">
    <property type="term" value="C:nucleus"/>
    <property type="evidence" value="ECO:0007669"/>
    <property type="project" value="UniProtKB-SubCell"/>
</dbReference>
<feature type="binding site" evidence="12">
    <location>
        <position position="45"/>
    </location>
    <ligand>
        <name>ATP</name>
        <dbReference type="ChEBI" id="CHEBI:30616"/>
    </ligand>
</feature>
<evidence type="ECO:0000256" key="2">
    <source>
        <dbReference type="ARBA" id="ARBA00006485"/>
    </source>
</evidence>
<dbReference type="GO" id="GO:0000307">
    <property type="term" value="C:cyclin-dependent protein kinase holoenzyme complex"/>
    <property type="evidence" value="ECO:0007669"/>
    <property type="project" value="TreeGrafter"/>
</dbReference>
<dbReference type="InterPro" id="IPR008271">
    <property type="entry name" value="Ser/Thr_kinase_AS"/>
</dbReference>
<feature type="region of interest" description="Disordered" evidence="13">
    <location>
        <begin position="316"/>
        <end position="442"/>
    </location>
</feature>
<dbReference type="PROSITE" id="PS00107">
    <property type="entry name" value="PROTEIN_KINASE_ATP"/>
    <property type="match status" value="1"/>
</dbReference>
<dbReference type="InterPro" id="IPR000719">
    <property type="entry name" value="Prot_kinase_dom"/>
</dbReference>
<dbReference type="PROSITE" id="PS00108">
    <property type="entry name" value="PROTEIN_KINASE_ST"/>
    <property type="match status" value="1"/>
</dbReference>
<dbReference type="FunFam" id="3.30.200.20:FF:000074">
    <property type="entry name" value="cyclin-dependent kinase 12 isoform X2"/>
    <property type="match status" value="1"/>
</dbReference>
<sequence length="680" mass="75811">MAGQDRNWGSRSVDIFEKTEQVGEGTYGQVYKAKNKETGEVVALKRVRMDNEKEGFPITAIREIKILKVLNHKNIVRLKEIVTSKGSDYNQGKGSIYMVMEFCDHDLTGLTDAGQKFTVPQIKCYMKQLLEGLAYCHAQKVLHRDIKGSNLLISNDGQLKLADFGLARAYDNEKPKVYTNRVITLWYRPPELLLGATAYGPPIDMWSAGCIFAELLVRKPILPGKNEFEQIDLIFKLLGTPDEQAWPRCKDFQYYDLIMSQTPRKYQNRFEEKFGSLEPMAKDLLRKLLMMDPENRITADDALDHEYFWSDPVPATPAELPKYPPSHEFTAKKRRQSQQQQPQQQSQQQQPPQQQQQGPGPQQQQLQQPTAGYPQNGYNAQPYGQHYQGYPQHYQQQQRCPPQGAYPVQAPGGYHHPNGMGSAPPAKRHRDSGFFEGNSSGGPPAGGSVTLLLASNAGRAPLWVSAMRVALMPPWAHPSLTSPIAHLAAILLAGRTTPSTGAMLGARTTARRRHTARPDPLLPRYATPHLRVAARALVARPGAACTGACRPGARTGHPPSLPTVGNPACHATIRGCRPLELLAPAAIRITTGRGCARRLWRRPTCVRGLRELVHTWQSACGRHVWERRVCTPLVTGLVNGRGAVPRKRHCMGMQAVLGSAHAGMRRALFRTSTQRRLSRR</sequence>
<dbReference type="PANTHER" id="PTHR24056:SF546">
    <property type="entry name" value="CYCLIN-DEPENDENT KINASE 12"/>
    <property type="match status" value="1"/>
</dbReference>
<comment type="catalytic activity">
    <reaction evidence="11">
        <text>[DNA-directed RNA polymerase] + ATP = phospho-[DNA-directed RNA polymerase] + ADP + H(+)</text>
        <dbReference type="Rhea" id="RHEA:10216"/>
        <dbReference type="Rhea" id="RHEA-COMP:11321"/>
        <dbReference type="Rhea" id="RHEA-COMP:11322"/>
        <dbReference type="ChEBI" id="CHEBI:15378"/>
        <dbReference type="ChEBI" id="CHEBI:30616"/>
        <dbReference type="ChEBI" id="CHEBI:43176"/>
        <dbReference type="ChEBI" id="CHEBI:68546"/>
        <dbReference type="ChEBI" id="CHEBI:456216"/>
        <dbReference type="EC" id="2.7.11.23"/>
    </reaction>
</comment>
<evidence type="ECO:0000256" key="12">
    <source>
        <dbReference type="PROSITE-ProRule" id="PRU10141"/>
    </source>
</evidence>
<dbReference type="CDD" id="cd07840">
    <property type="entry name" value="STKc_CDK9_like"/>
    <property type="match status" value="1"/>
</dbReference>
<evidence type="ECO:0000259" key="14">
    <source>
        <dbReference type="PROSITE" id="PS50011"/>
    </source>
</evidence>
<comment type="catalytic activity">
    <reaction evidence="9">
        <text>L-threonyl-[protein] + ATP = O-phospho-L-threonyl-[protein] + ADP + H(+)</text>
        <dbReference type="Rhea" id="RHEA:46608"/>
        <dbReference type="Rhea" id="RHEA-COMP:11060"/>
        <dbReference type="Rhea" id="RHEA-COMP:11605"/>
        <dbReference type="ChEBI" id="CHEBI:15378"/>
        <dbReference type="ChEBI" id="CHEBI:30013"/>
        <dbReference type="ChEBI" id="CHEBI:30616"/>
        <dbReference type="ChEBI" id="CHEBI:61977"/>
        <dbReference type="ChEBI" id="CHEBI:456216"/>
        <dbReference type="EC" id="2.7.11.22"/>
    </reaction>
</comment>
<feature type="domain" description="Protein kinase" evidence="14">
    <location>
        <begin position="16"/>
        <end position="308"/>
    </location>
</feature>
<dbReference type="InterPro" id="IPR017441">
    <property type="entry name" value="Protein_kinase_ATP_BS"/>
</dbReference>
<keyword evidence="4" id="KW-0808">Transferase</keyword>
<accession>A0A7S2G0E5</accession>
<organism evidence="15">
    <name type="scientific">Haptolina brevifila</name>
    <dbReference type="NCBI Taxonomy" id="156173"/>
    <lineage>
        <taxon>Eukaryota</taxon>
        <taxon>Haptista</taxon>
        <taxon>Haptophyta</taxon>
        <taxon>Prymnesiophyceae</taxon>
        <taxon>Prymnesiales</taxon>
        <taxon>Prymnesiaceae</taxon>
        <taxon>Haptolina</taxon>
    </lineage>
</organism>
<dbReference type="SUPFAM" id="SSF56112">
    <property type="entry name" value="Protein kinase-like (PK-like)"/>
    <property type="match status" value="1"/>
</dbReference>
<dbReference type="Gene3D" id="3.30.200.20">
    <property type="entry name" value="Phosphorylase Kinase, domain 1"/>
    <property type="match status" value="1"/>
</dbReference>
<dbReference type="EMBL" id="HBGU01016481">
    <property type="protein sequence ID" value="CAD9425681.1"/>
    <property type="molecule type" value="Transcribed_RNA"/>
</dbReference>
<keyword evidence="3" id="KW-0723">Serine/threonine-protein kinase</keyword>
<dbReference type="GO" id="GO:0005524">
    <property type="term" value="F:ATP binding"/>
    <property type="evidence" value="ECO:0007669"/>
    <property type="project" value="UniProtKB-UniRule"/>
</dbReference>
<dbReference type="Gene3D" id="1.10.510.10">
    <property type="entry name" value="Transferase(Phosphotransferase) domain 1"/>
    <property type="match status" value="1"/>
</dbReference>
<evidence type="ECO:0000256" key="9">
    <source>
        <dbReference type="ARBA" id="ARBA00047811"/>
    </source>
</evidence>
<keyword evidence="7 12" id="KW-0067">ATP-binding</keyword>
<dbReference type="InterPro" id="IPR011009">
    <property type="entry name" value="Kinase-like_dom_sf"/>
</dbReference>
<evidence type="ECO:0000256" key="10">
    <source>
        <dbReference type="ARBA" id="ARBA00048367"/>
    </source>
</evidence>
<dbReference type="PROSITE" id="PS50011">
    <property type="entry name" value="PROTEIN_KINASE_DOM"/>
    <property type="match status" value="1"/>
</dbReference>
<evidence type="ECO:0000256" key="3">
    <source>
        <dbReference type="ARBA" id="ARBA00022527"/>
    </source>
</evidence>
<evidence type="ECO:0000256" key="11">
    <source>
        <dbReference type="ARBA" id="ARBA00049280"/>
    </source>
</evidence>
<evidence type="ECO:0000256" key="8">
    <source>
        <dbReference type="ARBA" id="ARBA00023242"/>
    </source>
</evidence>
<keyword evidence="8" id="KW-0539">Nucleus</keyword>
<name>A0A7S2G0E5_9EUKA</name>
<evidence type="ECO:0000256" key="6">
    <source>
        <dbReference type="ARBA" id="ARBA00022777"/>
    </source>
</evidence>
<feature type="compositionally biased region" description="Low complexity" evidence="13">
    <location>
        <begin position="381"/>
        <end position="398"/>
    </location>
</feature>
<comment type="similarity">
    <text evidence="2">Belongs to the protein kinase superfamily. CMGC Ser/Thr protein kinase family. CDC2/CDKX subfamily.</text>
</comment>
<evidence type="ECO:0000256" key="7">
    <source>
        <dbReference type="ARBA" id="ARBA00022840"/>
    </source>
</evidence>
<feature type="compositionally biased region" description="Low complexity" evidence="13">
    <location>
        <begin position="337"/>
        <end position="369"/>
    </location>
</feature>
<evidence type="ECO:0000256" key="13">
    <source>
        <dbReference type="SAM" id="MobiDB-lite"/>
    </source>
</evidence>
<comment type="catalytic activity">
    <reaction evidence="10">
        <text>L-seryl-[protein] + ATP = O-phospho-L-seryl-[protein] + ADP + H(+)</text>
        <dbReference type="Rhea" id="RHEA:17989"/>
        <dbReference type="Rhea" id="RHEA-COMP:9863"/>
        <dbReference type="Rhea" id="RHEA-COMP:11604"/>
        <dbReference type="ChEBI" id="CHEBI:15378"/>
        <dbReference type="ChEBI" id="CHEBI:29999"/>
        <dbReference type="ChEBI" id="CHEBI:30616"/>
        <dbReference type="ChEBI" id="CHEBI:83421"/>
        <dbReference type="ChEBI" id="CHEBI:456216"/>
        <dbReference type="EC" id="2.7.11.22"/>
    </reaction>
</comment>
<reference evidence="15" key="1">
    <citation type="submission" date="2021-01" db="EMBL/GenBank/DDBJ databases">
        <authorList>
            <person name="Corre E."/>
            <person name="Pelletier E."/>
            <person name="Niang G."/>
            <person name="Scheremetjew M."/>
            <person name="Finn R."/>
            <person name="Kale V."/>
            <person name="Holt S."/>
            <person name="Cochrane G."/>
            <person name="Meng A."/>
            <person name="Brown T."/>
            <person name="Cohen L."/>
        </authorList>
    </citation>
    <scope>NUCLEOTIDE SEQUENCE</scope>
    <source>
        <strain evidence="15">UTEX LB 985</strain>
    </source>
</reference>
<keyword evidence="5 12" id="KW-0547">Nucleotide-binding</keyword>
<evidence type="ECO:0000256" key="4">
    <source>
        <dbReference type="ARBA" id="ARBA00022679"/>
    </source>
</evidence>
<dbReference type="GO" id="GO:0008353">
    <property type="term" value="F:RNA polymerase II CTD heptapeptide repeat kinase activity"/>
    <property type="evidence" value="ECO:0007669"/>
    <property type="project" value="UniProtKB-EC"/>
</dbReference>
<dbReference type="FunFam" id="1.10.510.10:FF:000273">
    <property type="entry name" value="Cyclin-dependent kinase C-2"/>
    <property type="match status" value="1"/>
</dbReference>
<protein>
    <recommendedName>
        <fullName evidence="14">Protein kinase domain-containing protein</fullName>
    </recommendedName>
</protein>
<dbReference type="InterPro" id="IPR050108">
    <property type="entry name" value="CDK"/>
</dbReference>
<keyword evidence="6" id="KW-0418">Kinase</keyword>
<dbReference type="SMART" id="SM00220">
    <property type="entry name" value="S_TKc"/>
    <property type="match status" value="1"/>
</dbReference>
<evidence type="ECO:0000256" key="5">
    <source>
        <dbReference type="ARBA" id="ARBA00022741"/>
    </source>
</evidence>
<proteinExistence type="inferred from homology"/>
<dbReference type="GO" id="GO:0032968">
    <property type="term" value="P:positive regulation of transcription elongation by RNA polymerase II"/>
    <property type="evidence" value="ECO:0007669"/>
    <property type="project" value="TreeGrafter"/>
</dbReference>
<dbReference type="AlphaFoldDB" id="A0A7S2G0E5"/>
<dbReference type="GO" id="GO:0004693">
    <property type="term" value="F:cyclin-dependent protein serine/threonine kinase activity"/>
    <property type="evidence" value="ECO:0007669"/>
    <property type="project" value="UniProtKB-EC"/>
</dbReference>
<gene>
    <name evidence="15" type="ORF">CBRE1094_LOCUS8902</name>
</gene>
<dbReference type="Pfam" id="PF00069">
    <property type="entry name" value="Pkinase"/>
    <property type="match status" value="1"/>
</dbReference>
<evidence type="ECO:0000256" key="1">
    <source>
        <dbReference type="ARBA" id="ARBA00004123"/>
    </source>
</evidence>
<dbReference type="PANTHER" id="PTHR24056">
    <property type="entry name" value="CELL DIVISION PROTEIN KINASE"/>
    <property type="match status" value="1"/>
</dbReference>
<comment type="subcellular location">
    <subcellularLocation>
        <location evidence="1">Nucleus</location>
    </subcellularLocation>
</comment>